<sequence length="73" mass="7615">MVHVHQIPTVTASGSESCGCCGKPLPKGSKVLEVLGIFFCNDSSICQEAARSKSRVPAFVPVGKEPTRAEIGA</sequence>
<dbReference type="EMBL" id="MHLB01000027">
    <property type="protein sequence ID" value="OGZ01940.1"/>
    <property type="molecule type" value="Genomic_DNA"/>
</dbReference>
<protein>
    <submittedName>
        <fullName evidence="1">Uncharacterized protein</fullName>
    </submittedName>
</protein>
<evidence type="ECO:0000313" key="2">
    <source>
        <dbReference type="Proteomes" id="UP000178348"/>
    </source>
</evidence>
<dbReference type="Proteomes" id="UP000178348">
    <property type="component" value="Unassembled WGS sequence"/>
</dbReference>
<evidence type="ECO:0000313" key="1">
    <source>
        <dbReference type="EMBL" id="OGZ01940.1"/>
    </source>
</evidence>
<comment type="caution">
    <text evidence="1">The sequence shown here is derived from an EMBL/GenBank/DDBJ whole genome shotgun (WGS) entry which is preliminary data.</text>
</comment>
<proteinExistence type="predicted"/>
<organism evidence="1 2">
    <name type="scientific">Candidatus Liptonbacteria bacterium RIFCSPLOWO2_01_FULL_53_13</name>
    <dbReference type="NCBI Taxonomy" id="1798651"/>
    <lineage>
        <taxon>Bacteria</taxon>
        <taxon>Candidatus Liptoniibacteriota</taxon>
    </lineage>
</organism>
<accession>A0A1G2CMF7</accession>
<gene>
    <name evidence="1" type="ORF">A2946_04210</name>
</gene>
<reference evidence="1 2" key="1">
    <citation type="journal article" date="2016" name="Nat. Commun.">
        <title>Thousands of microbial genomes shed light on interconnected biogeochemical processes in an aquifer system.</title>
        <authorList>
            <person name="Anantharaman K."/>
            <person name="Brown C.T."/>
            <person name="Hug L.A."/>
            <person name="Sharon I."/>
            <person name="Castelle C.J."/>
            <person name="Probst A.J."/>
            <person name="Thomas B.C."/>
            <person name="Singh A."/>
            <person name="Wilkins M.J."/>
            <person name="Karaoz U."/>
            <person name="Brodie E.L."/>
            <person name="Williams K.H."/>
            <person name="Hubbard S.S."/>
            <person name="Banfield J.F."/>
        </authorList>
    </citation>
    <scope>NUCLEOTIDE SEQUENCE [LARGE SCALE GENOMIC DNA]</scope>
</reference>
<dbReference type="AlphaFoldDB" id="A0A1G2CMF7"/>
<name>A0A1G2CMF7_9BACT</name>